<dbReference type="RefSeq" id="WP_378607282.1">
    <property type="nucleotide sequence ID" value="NZ_JBHSQN010000011.1"/>
</dbReference>
<organism evidence="2 3">
    <name type="scientific">Nocardia lasii</name>
    <dbReference type="NCBI Taxonomy" id="1616107"/>
    <lineage>
        <taxon>Bacteria</taxon>
        <taxon>Bacillati</taxon>
        <taxon>Actinomycetota</taxon>
        <taxon>Actinomycetes</taxon>
        <taxon>Mycobacteriales</taxon>
        <taxon>Nocardiaceae</taxon>
        <taxon>Nocardia</taxon>
    </lineage>
</organism>
<dbReference type="InterPro" id="IPR023393">
    <property type="entry name" value="START-like_dom_sf"/>
</dbReference>
<dbReference type="Gene3D" id="3.30.530.20">
    <property type="match status" value="1"/>
</dbReference>
<comment type="caution">
    <text evidence="2">The sequence shown here is derived from an EMBL/GenBank/DDBJ whole genome shotgun (WGS) entry which is preliminary data.</text>
</comment>
<evidence type="ECO:0000313" key="2">
    <source>
        <dbReference type="EMBL" id="MFC6012905.1"/>
    </source>
</evidence>
<dbReference type="InterPro" id="IPR019587">
    <property type="entry name" value="Polyketide_cyclase/dehydratase"/>
</dbReference>
<evidence type="ECO:0000256" key="1">
    <source>
        <dbReference type="SAM" id="MobiDB-lite"/>
    </source>
</evidence>
<dbReference type="Proteomes" id="UP001596223">
    <property type="component" value="Unassembled WGS sequence"/>
</dbReference>
<feature type="compositionally biased region" description="Basic and acidic residues" evidence="1">
    <location>
        <begin position="156"/>
        <end position="165"/>
    </location>
</feature>
<sequence length="171" mass="18784">MTVYPLFAEIIIDHPAPRVWAVLADYANDPRWRTGVVSMTVDPPGPVTPGAHTAEELRFAGSTWHNLGEVDAVTPGAQFTWHTTEGADAAGARTVTPRSPLSCLVRLDLSVTPHGVQRPFGRLLARMLQRNLDRDVLALRDLIENLTRSDSVPADVAERTADRPRPARPRP</sequence>
<protein>
    <submittedName>
        <fullName evidence="2">SRPBCC family protein</fullName>
    </submittedName>
</protein>
<name>A0ABW1JUN2_9NOCA</name>
<dbReference type="Pfam" id="PF10604">
    <property type="entry name" value="Polyketide_cyc2"/>
    <property type="match status" value="1"/>
</dbReference>
<proteinExistence type="predicted"/>
<dbReference type="SUPFAM" id="SSF55961">
    <property type="entry name" value="Bet v1-like"/>
    <property type="match status" value="1"/>
</dbReference>
<evidence type="ECO:0000313" key="3">
    <source>
        <dbReference type="Proteomes" id="UP001596223"/>
    </source>
</evidence>
<accession>A0ABW1JUN2</accession>
<keyword evidence="3" id="KW-1185">Reference proteome</keyword>
<gene>
    <name evidence="2" type="ORF">ACFP3H_17755</name>
</gene>
<reference evidence="3" key="1">
    <citation type="journal article" date="2019" name="Int. J. Syst. Evol. Microbiol.">
        <title>The Global Catalogue of Microorganisms (GCM) 10K type strain sequencing project: providing services to taxonomists for standard genome sequencing and annotation.</title>
        <authorList>
            <consortium name="The Broad Institute Genomics Platform"/>
            <consortium name="The Broad Institute Genome Sequencing Center for Infectious Disease"/>
            <person name="Wu L."/>
            <person name="Ma J."/>
        </authorList>
    </citation>
    <scope>NUCLEOTIDE SEQUENCE [LARGE SCALE GENOMIC DNA]</scope>
    <source>
        <strain evidence="3">CCUG 36956</strain>
    </source>
</reference>
<dbReference type="EMBL" id="JBHSQN010000011">
    <property type="protein sequence ID" value="MFC6012905.1"/>
    <property type="molecule type" value="Genomic_DNA"/>
</dbReference>
<feature type="region of interest" description="Disordered" evidence="1">
    <location>
        <begin position="151"/>
        <end position="171"/>
    </location>
</feature>